<dbReference type="InterPro" id="IPR036396">
    <property type="entry name" value="Cyt_P450_sf"/>
</dbReference>
<sequence>MSELTESLGQQAKFSVNILSIISSLKGRKENPKDPKFYLISEHGAPALPELSEAEHAVIRRIIAPAFSQRALKKQEPLFQRLADMMVATIRDATRDRHETGVGMVKMFNLTTFDIMAELTFGEPLGLLEASKYTPWVELVFKAFSFFPTSVTVHATTSYRDPNNFKDPGLFVPERWMGDLEYKNDKRDVRQPFSVGSRNCLGINMAWHEMRLLLAKVLYNLDLELCDESRDWIDQKVYLLWQKKPLMCRTIPVIRR</sequence>
<evidence type="ECO:0000313" key="9">
    <source>
        <dbReference type="Proteomes" id="UP000012174"/>
    </source>
</evidence>
<dbReference type="InterPro" id="IPR017972">
    <property type="entry name" value="Cyt_P450_CS"/>
</dbReference>
<evidence type="ECO:0000256" key="6">
    <source>
        <dbReference type="PIRSR" id="PIRSR602401-1"/>
    </source>
</evidence>
<evidence type="ECO:0000256" key="5">
    <source>
        <dbReference type="ARBA" id="ARBA00023004"/>
    </source>
</evidence>
<dbReference type="Pfam" id="PF00067">
    <property type="entry name" value="p450"/>
    <property type="match status" value="2"/>
</dbReference>
<dbReference type="SUPFAM" id="SSF48264">
    <property type="entry name" value="Cytochrome P450"/>
    <property type="match status" value="1"/>
</dbReference>
<keyword evidence="4 6" id="KW-0479">Metal-binding</keyword>
<dbReference type="AlphaFoldDB" id="M7T302"/>
<dbReference type="GO" id="GO:0005506">
    <property type="term" value="F:iron ion binding"/>
    <property type="evidence" value="ECO:0007669"/>
    <property type="project" value="InterPro"/>
</dbReference>
<dbReference type="GO" id="GO:0004497">
    <property type="term" value="F:monooxygenase activity"/>
    <property type="evidence" value="ECO:0007669"/>
    <property type="project" value="UniProtKB-KW"/>
</dbReference>
<gene>
    <name evidence="8" type="ORF">UCREL1_1742</name>
</gene>
<protein>
    <submittedName>
        <fullName evidence="8">Putative cytochrome p450 monooxygenase protein</fullName>
    </submittedName>
</protein>
<keyword evidence="3 6" id="KW-0349">Heme</keyword>
<keyword evidence="5 6" id="KW-0408">Iron</keyword>
<proteinExistence type="inferred from homology"/>
<evidence type="ECO:0000313" key="8">
    <source>
        <dbReference type="EMBL" id="EMR71223.1"/>
    </source>
</evidence>
<dbReference type="InterPro" id="IPR002401">
    <property type="entry name" value="Cyt_P450_E_grp-I"/>
</dbReference>
<dbReference type="KEGG" id="ela:UCREL1_1742"/>
<comment type="cofactor">
    <cofactor evidence="1 6">
        <name>heme</name>
        <dbReference type="ChEBI" id="CHEBI:30413"/>
    </cofactor>
</comment>
<evidence type="ECO:0000256" key="2">
    <source>
        <dbReference type="ARBA" id="ARBA00010617"/>
    </source>
</evidence>
<dbReference type="InterPro" id="IPR050121">
    <property type="entry name" value="Cytochrome_P450_monoxygenase"/>
</dbReference>
<dbReference type="GO" id="GO:0016705">
    <property type="term" value="F:oxidoreductase activity, acting on paired donors, with incorporation or reduction of molecular oxygen"/>
    <property type="evidence" value="ECO:0007669"/>
    <property type="project" value="InterPro"/>
</dbReference>
<dbReference type="PRINTS" id="PR00463">
    <property type="entry name" value="EP450I"/>
</dbReference>
<evidence type="ECO:0000256" key="1">
    <source>
        <dbReference type="ARBA" id="ARBA00001971"/>
    </source>
</evidence>
<dbReference type="EMBL" id="KB705677">
    <property type="protein sequence ID" value="EMR71223.1"/>
    <property type="molecule type" value="Genomic_DNA"/>
</dbReference>
<dbReference type="PANTHER" id="PTHR24305:SF210">
    <property type="entry name" value="CYTOCHROME P450 MONOOXYGENASE ASQL-RELATED"/>
    <property type="match status" value="1"/>
</dbReference>
<evidence type="ECO:0000256" key="4">
    <source>
        <dbReference type="ARBA" id="ARBA00022723"/>
    </source>
</evidence>
<dbReference type="InterPro" id="IPR001128">
    <property type="entry name" value="Cyt_P450"/>
</dbReference>
<name>M7T302_EUTLA</name>
<keyword evidence="7" id="KW-0560">Oxidoreductase</keyword>
<evidence type="ECO:0000256" key="7">
    <source>
        <dbReference type="RuleBase" id="RU000461"/>
    </source>
</evidence>
<dbReference type="OrthoDB" id="4754341at2759"/>
<dbReference type="GO" id="GO:0020037">
    <property type="term" value="F:heme binding"/>
    <property type="evidence" value="ECO:0007669"/>
    <property type="project" value="InterPro"/>
</dbReference>
<comment type="similarity">
    <text evidence="2 7">Belongs to the cytochrome P450 family.</text>
</comment>
<organism evidence="8 9">
    <name type="scientific">Eutypa lata (strain UCR-EL1)</name>
    <name type="common">Grapevine dieback disease fungus</name>
    <name type="synonym">Eutypa armeniacae</name>
    <dbReference type="NCBI Taxonomy" id="1287681"/>
    <lineage>
        <taxon>Eukaryota</taxon>
        <taxon>Fungi</taxon>
        <taxon>Dikarya</taxon>
        <taxon>Ascomycota</taxon>
        <taxon>Pezizomycotina</taxon>
        <taxon>Sordariomycetes</taxon>
        <taxon>Xylariomycetidae</taxon>
        <taxon>Xylariales</taxon>
        <taxon>Diatrypaceae</taxon>
        <taxon>Eutypa</taxon>
    </lineage>
</organism>
<keyword evidence="7 8" id="KW-0503">Monooxygenase</keyword>
<dbReference type="PROSITE" id="PS00086">
    <property type="entry name" value="CYTOCHROME_P450"/>
    <property type="match status" value="1"/>
</dbReference>
<dbReference type="Gene3D" id="1.10.630.10">
    <property type="entry name" value="Cytochrome P450"/>
    <property type="match status" value="2"/>
</dbReference>
<evidence type="ECO:0000256" key="3">
    <source>
        <dbReference type="ARBA" id="ARBA00022617"/>
    </source>
</evidence>
<dbReference type="eggNOG" id="KOG0158">
    <property type="taxonomic scope" value="Eukaryota"/>
</dbReference>
<dbReference type="Proteomes" id="UP000012174">
    <property type="component" value="Unassembled WGS sequence"/>
</dbReference>
<keyword evidence="9" id="KW-1185">Reference proteome</keyword>
<dbReference type="HOGENOM" id="CLU_1085988_0_0_1"/>
<dbReference type="PANTHER" id="PTHR24305">
    <property type="entry name" value="CYTOCHROME P450"/>
    <property type="match status" value="1"/>
</dbReference>
<reference evidence="9" key="1">
    <citation type="journal article" date="2013" name="Genome Announc.">
        <title>Draft genome sequence of the grapevine dieback fungus Eutypa lata UCR-EL1.</title>
        <authorList>
            <person name="Blanco-Ulate B."/>
            <person name="Rolshausen P.E."/>
            <person name="Cantu D."/>
        </authorList>
    </citation>
    <scope>NUCLEOTIDE SEQUENCE [LARGE SCALE GENOMIC DNA]</scope>
    <source>
        <strain evidence="9">UCR-EL1</strain>
    </source>
</reference>
<feature type="binding site" description="axial binding residue" evidence="6">
    <location>
        <position position="200"/>
    </location>
    <ligand>
        <name>heme</name>
        <dbReference type="ChEBI" id="CHEBI:30413"/>
    </ligand>
    <ligandPart>
        <name>Fe</name>
        <dbReference type="ChEBI" id="CHEBI:18248"/>
    </ligandPart>
</feature>
<accession>M7T302</accession>